<dbReference type="RefSeq" id="WP_023271639.1">
    <property type="nucleotide sequence ID" value="NZ_KI530712.1"/>
</dbReference>
<accession>V2TSX0</accession>
<name>V2TSX0_9GAMM</name>
<dbReference type="OrthoDB" id="6694751at2"/>
<dbReference type="AlphaFoldDB" id="V2TSX0"/>
<proteinExistence type="predicted"/>
<dbReference type="PATRIC" id="fig|1392540.3.peg.31"/>
<sequence length="134" mass="15378">MNVMNSNFEHLYLPVFQEMEVDAEEIQVDGNKVYFSLVKPNTPDDFIALVIEAKDSSSFVAWNKTNDPQNETDVDFDSLVVDTHTPARVEQVVDCYAVEGMSIGLTDKQEKVINDFLESYFEERKVEELMEWAA</sequence>
<keyword evidence="2" id="KW-1185">Reference proteome</keyword>
<evidence type="ECO:0000313" key="2">
    <source>
        <dbReference type="Proteomes" id="UP000023785"/>
    </source>
</evidence>
<protein>
    <submittedName>
        <fullName evidence="1">Uncharacterized protein</fullName>
    </submittedName>
</protein>
<dbReference type="HOGENOM" id="CLU_158404_0_0_6"/>
<dbReference type="eggNOG" id="ENOG5031RTE">
    <property type="taxonomic scope" value="Bacteria"/>
</dbReference>
<gene>
    <name evidence="1" type="ORF">P256_00031</name>
</gene>
<dbReference type="STRING" id="1392540.P256_00031"/>
<reference evidence="1 2" key="1">
    <citation type="submission" date="2013-10" db="EMBL/GenBank/DDBJ databases">
        <title>The Genome Sequence of Acinetobacter nectaris CIP 110549.</title>
        <authorList>
            <consortium name="The Broad Institute Genomics Platform"/>
            <consortium name="The Broad Institute Genome Sequencing Center for Infectious Disease"/>
            <person name="Cerqueira G."/>
            <person name="Feldgarden M."/>
            <person name="Courvalin P."/>
            <person name="Grillot-Courvalin C."/>
            <person name="Clermont D."/>
            <person name="Rocha E."/>
            <person name="Yoon E.-J."/>
            <person name="Nemec A."/>
            <person name="Young S.K."/>
            <person name="Zeng Q."/>
            <person name="Gargeya S."/>
            <person name="Fitzgerald M."/>
            <person name="Abouelleil A."/>
            <person name="Alvarado L."/>
            <person name="Berlin A.M."/>
            <person name="Chapman S.B."/>
            <person name="Gainer-Dewar J."/>
            <person name="Goldberg J."/>
            <person name="Gnerre S."/>
            <person name="Griggs A."/>
            <person name="Gujja S."/>
            <person name="Hansen M."/>
            <person name="Howarth C."/>
            <person name="Imamovic A."/>
            <person name="Ireland A."/>
            <person name="Larimer J."/>
            <person name="McCowan C."/>
            <person name="Murphy C."/>
            <person name="Pearson M."/>
            <person name="Poon T.W."/>
            <person name="Priest M."/>
            <person name="Roberts A."/>
            <person name="Saif S."/>
            <person name="Shea T."/>
            <person name="Sykes S."/>
            <person name="Wortman J."/>
            <person name="Nusbaum C."/>
            <person name="Birren B."/>
        </authorList>
    </citation>
    <scope>NUCLEOTIDE SEQUENCE [LARGE SCALE GENOMIC DNA]</scope>
    <source>
        <strain evidence="1 2">CIP 110549</strain>
    </source>
</reference>
<dbReference type="Proteomes" id="UP000023785">
    <property type="component" value="Unassembled WGS sequence"/>
</dbReference>
<organism evidence="1 2">
    <name type="scientific">Acinetobacter nectaris CIP 110549</name>
    <dbReference type="NCBI Taxonomy" id="1392540"/>
    <lineage>
        <taxon>Bacteria</taxon>
        <taxon>Pseudomonadati</taxon>
        <taxon>Pseudomonadota</taxon>
        <taxon>Gammaproteobacteria</taxon>
        <taxon>Moraxellales</taxon>
        <taxon>Moraxellaceae</taxon>
        <taxon>Acinetobacter</taxon>
    </lineage>
</organism>
<dbReference type="EMBL" id="AYER01000001">
    <property type="protein sequence ID" value="ESK41046.1"/>
    <property type="molecule type" value="Genomic_DNA"/>
</dbReference>
<comment type="caution">
    <text evidence="1">The sequence shown here is derived from an EMBL/GenBank/DDBJ whole genome shotgun (WGS) entry which is preliminary data.</text>
</comment>
<evidence type="ECO:0000313" key="1">
    <source>
        <dbReference type="EMBL" id="ESK41046.1"/>
    </source>
</evidence>